<protein>
    <recommendedName>
        <fullName evidence="2">histidine kinase</fullName>
        <ecNumber evidence="2">2.7.13.3</ecNumber>
    </recommendedName>
</protein>
<reference evidence="9" key="1">
    <citation type="journal article" date="2019" name="Int. J. Syst. Evol. Microbiol.">
        <title>The Global Catalogue of Microorganisms (GCM) 10K type strain sequencing project: providing services to taxonomists for standard genome sequencing and annotation.</title>
        <authorList>
            <consortium name="The Broad Institute Genomics Platform"/>
            <consortium name="The Broad Institute Genome Sequencing Center for Infectious Disease"/>
            <person name="Wu L."/>
            <person name="Ma J."/>
        </authorList>
    </citation>
    <scope>NUCLEOTIDE SEQUENCE [LARGE SCALE GENOMIC DNA]</scope>
    <source>
        <strain evidence="9">KCTC 42456</strain>
    </source>
</reference>
<dbReference type="PROSITE" id="PS50113">
    <property type="entry name" value="PAC"/>
    <property type="match status" value="1"/>
</dbReference>
<dbReference type="NCBIfam" id="TIGR00229">
    <property type="entry name" value="sensory_box"/>
    <property type="match status" value="2"/>
</dbReference>
<dbReference type="SUPFAM" id="SSF47384">
    <property type="entry name" value="Homodimeric domain of signal transducing histidine kinase"/>
    <property type="match status" value="1"/>
</dbReference>
<dbReference type="InterPro" id="IPR029016">
    <property type="entry name" value="GAF-like_dom_sf"/>
</dbReference>
<evidence type="ECO:0000313" key="8">
    <source>
        <dbReference type="EMBL" id="MFD2732014.1"/>
    </source>
</evidence>
<dbReference type="CDD" id="cd00130">
    <property type="entry name" value="PAS"/>
    <property type="match status" value="2"/>
</dbReference>
<dbReference type="Gene3D" id="3.30.450.20">
    <property type="entry name" value="PAS domain"/>
    <property type="match status" value="3"/>
</dbReference>
<proteinExistence type="predicted"/>
<gene>
    <name evidence="8" type="ORF">ACFSSE_09880</name>
</gene>
<dbReference type="InterPro" id="IPR035965">
    <property type="entry name" value="PAS-like_dom_sf"/>
</dbReference>
<evidence type="ECO:0000256" key="4">
    <source>
        <dbReference type="ARBA" id="ARBA00022679"/>
    </source>
</evidence>
<dbReference type="InterPro" id="IPR001610">
    <property type="entry name" value="PAC"/>
</dbReference>
<dbReference type="InterPro" id="IPR013655">
    <property type="entry name" value="PAS_fold_3"/>
</dbReference>
<evidence type="ECO:0000256" key="1">
    <source>
        <dbReference type="ARBA" id="ARBA00000085"/>
    </source>
</evidence>
<feature type="domain" description="PAC" evidence="7">
    <location>
        <begin position="482"/>
        <end position="534"/>
    </location>
</feature>
<dbReference type="Gene3D" id="3.30.450.40">
    <property type="match status" value="1"/>
</dbReference>
<feature type="domain" description="PAS" evidence="6">
    <location>
        <begin position="5"/>
        <end position="58"/>
    </location>
</feature>
<dbReference type="EC" id="2.7.13.3" evidence="2"/>
<dbReference type="PANTHER" id="PTHR43304:SF1">
    <property type="entry name" value="PAC DOMAIN-CONTAINING PROTEIN"/>
    <property type="match status" value="1"/>
</dbReference>
<keyword evidence="4" id="KW-0808">Transferase</keyword>
<accession>A0ABW5TT24</accession>
<dbReference type="SUPFAM" id="SSF55781">
    <property type="entry name" value="GAF domain-like"/>
    <property type="match status" value="1"/>
</dbReference>
<dbReference type="PANTHER" id="PTHR43304">
    <property type="entry name" value="PHYTOCHROME-LIKE PROTEIN CPH1"/>
    <property type="match status" value="1"/>
</dbReference>
<name>A0ABW5TT24_9SPHI</name>
<dbReference type="Gene3D" id="1.10.287.130">
    <property type="match status" value="1"/>
</dbReference>
<dbReference type="InterPro" id="IPR000700">
    <property type="entry name" value="PAS-assoc_C"/>
</dbReference>
<evidence type="ECO:0000259" key="6">
    <source>
        <dbReference type="PROSITE" id="PS50112"/>
    </source>
</evidence>
<keyword evidence="9" id="KW-1185">Reference proteome</keyword>
<evidence type="ECO:0000256" key="5">
    <source>
        <dbReference type="ARBA" id="ARBA00022777"/>
    </source>
</evidence>
<evidence type="ECO:0000256" key="3">
    <source>
        <dbReference type="ARBA" id="ARBA00022553"/>
    </source>
</evidence>
<dbReference type="InterPro" id="IPR003661">
    <property type="entry name" value="HisK_dim/P_dom"/>
</dbReference>
<dbReference type="PROSITE" id="PS50112">
    <property type="entry name" value="PAS"/>
    <property type="match status" value="2"/>
</dbReference>
<evidence type="ECO:0000313" key="9">
    <source>
        <dbReference type="Proteomes" id="UP001597546"/>
    </source>
</evidence>
<comment type="caution">
    <text evidence="8">The sequence shown here is derived from an EMBL/GenBank/DDBJ whole genome shotgun (WGS) entry which is preliminary data.</text>
</comment>
<dbReference type="Pfam" id="PF13426">
    <property type="entry name" value="PAS_9"/>
    <property type="match status" value="1"/>
</dbReference>
<dbReference type="InterPro" id="IPR036097">
    <property type="entry name" value="HisK_dim/P_sf"/>
</dbReference>
<keyword evidence="3" id="KW-0597">Phosphoprotein</keyword>
<dbReference type="Pfam" id="PF08447">
    <property type="entry name" value="PAS_3"/>
    <property type="match status" value="1"/>
</dbReference>
<evidence type="ECO:0000259" key="7">
    <source>
        <dbReference type="PROSITE" id="PS50113"/>
    </source>
</evidence>
<dbReference type="Proteomes" id="UP001597546">
    <property type="component" value="Unassembled WGS sequence"/>
</dbReference>
<comment type="catalytic activity">
    <reaction evidence="1">
        <text>ATP + protein L-histidine = ADP + protein N-phospho-L-histidine.</text>
        <dbReference type="EC" id="2.7.13.3"/>
    </reaction>
</comment>
<feature type="domain" description="PAS" evidence="6">
    <location>
        <begin position="406"/>
        <end position="478"/>
    </location>
</feature>
<keyword evidence="5" id="KW-0418">Kinase</keyword>
<evidence type="ECO:0000256" key="2">
    <source>
        <dbReference type="ARBA" id="ARBA00012438"/>
    </source>
</evidence>
<dbReference type="SMART" id="SM00091">
    <property type="entry name" value="PAS"/>
    <property type="match status" value="3"/>
</dbReference>
<dbReference type="InterPro" id="IPR052162">
    <property type="entry name" value="Sensor_kinase/Photoreceptor"/>
</dbReference>
<dbReference type="EMBL" id="JBHULV010000028">
    <property type="protein sequence ID" value="MFD2732014.1"/>
    <property type="molecule type" value="Genomic_DNA"/>
</dbReference>
<dbReference type="RefSeq" id="WP_379043903.1">
    <property type="nucleotide sequence ID" value="NZ_JBHSKW010000032.1"/>
</dbReference>
<organism evidence="8 9">
    <name type="scientific">Pedobacter alpinus</name>
    <dbReference type="NCBI Taxonomy" id="1590643"/>
    <lineage>
        <taxon>Bacteria</taxon>
        <taxon>Pseudomonadati</taxon>
        <taxon>Bacteroidota</taxon>
        <taxon>Sphingobacteriia</taxon>
        <taxon>Sphingobacteriales</taxon>
        <taxon>Sphingobacteriaceae</taxon>
        <taxon>Pedobacter</taxon>
    </lineage>
</organism>
<dbReference type="InterPro" id="IPR000014">
    <property type="entry name" value="PAS"/>
</dbReference>
<sequence length="615" mass="70662">MLNQEIAVLDYLFEQTIDLICLCKPDLTIVKINKNFAPVLNFEKEDLIGKNISELLPPTEECSLNKFLSSKTKLISGNQEFVCNLKNKDGSLTPILWHISEIEDLILLKGTKLLSNINHPIFSDDNLKIVTDNISDCFFVLDQSFQVLHSNKAAIAKFSHPLLKNNVNSFFGCFPEDTNNKFSAHFQSVLQTKQPIKFVEFSTLLNSWFSIGVMAFNNDLSVIASDISDRIIEYKTNELELKTFEMNIEKKCSTEEILFFLLTGFENLYPHLHTSILKIEDAKVWHFCSPNLPKQFCEDINGVDIGPNEASCGAAAFIKKTVITENLITDPNWERYNKLLIAENYKSCWSFPIISNKSYNVMATFAAYAKENRKPTEAEIKSIARICNIVKIIFEDLNYDNQLQLVNNRYKTATTVTNDAIYDWDLKLKKVYWSENTNNIFGYNAAEVDGLKNWWKNSIHPDDLEQTIQRLKGCFTEKKTGWAAEYRMRCKDGTYKYVYDRAYIIFNDKNDPITVIGAIQDISILKEREIEIIKQNNKLKEIAQISSHDLRRPVTSILGLISLFNTNNLADVNNNLVIDYLQKATKELDDVIHTIVAKTLEADYTIYDKHVKLRN</sequence>
<dbReference type="SUPFAM" id="SSF55785">
    <property type="entry name" value="PYP-like sensor domain (PAS domain)"/>
    <property type="match status" value="2"/>
</dbReference>
<dbReference type="SMART" id="SM00086">
    <property type="entry name" value="PAC"/>
    <property type="match status" value="1"/>
</dbReference>
<dbReference type="CDD" id="cd00082">
    <property type="entry name" value="HisKA"/>
    <property type="match status" value="1"/>
</dbReference>